<dbReference type="SUPFAM" id="SSF48208">
    <property type="entry name" value="Six-hairpin glycosidases"/>
    <property type="match status" value="1"/>
</dbReference>
<organism evidence="3 4">
    <name type="scientific">Tepiditoga spiralis</name>
    <dbReference type="NCBI Taxonomy" id="2108365"/>
    <lineage>
        <taxon>Bacteria</taxon>
        <taxon>Thermotogati</taxon>
        <taxon>Thermotogota</taxon>
        <taxon>Thermotogae</taxon>
        <taxon>Petrotogales</taxon>
        <taxon>Petrotogaceae</taxon>
        <taxon>Tepiditoga</taxon>
    </lineage>
</organism>
<dbReference type="KEGG" id="ocy:OSSY52_15480"/>
<evidence type="ECO:0000259" key="2">
    <source>
        <dbReference type="Pfam" id="PF12439"/>
    </source>
</evidence>
<dbReference type="GO" id="GO:0004134">
    <property type="term" value="F:4-alpha-glucanotransferase activity"/>
    <property type="evidence" value="ECO:0007669"/>
    <property type="project" value="InterPro"/>
</dbReference>
<name>A0A7G1G8V9_9BACT</name>
<dbReference type="InterPro" id="IPR032790">
    <property type="entry name" value="GDE_C"/>
</dbReference>
<gene>
    <name evidence="3" type="ORF">OSSY52_15480</name>
</gene>
<evidence type="ECO:0000313" key="3">
    <source>
        <dbReference type="EMBL" id="BBE31407.1"/>
    </source>
</evidence>
<keyword evidence="4" id="KW-1185">Reference proteome</keyword>
<dbReference type="Pfam" id="PF06202">
    <property type="entry name" value="GDE_C"/>
    <property type="match status" value="1"/>
</dbReference>
<accession>A0A7G1G8V9</accession>
<dbReference type="InParanoid" id="A0A7G1G8V9"/>
<dbReference type="InterPro" id="IPR010401">
    <property type="entry name" value="AGL/Gdb1"/>
</dbReference>
<dbReference type="PANTHER" id="PTHR10569">
    <property type="entry name" value="GLYCOGEN DEBRANCHING ENZYME"/>
    <property type="match status" value="1"/>
</dbReference>
<evidence type="ECO:0000259" key="1">
    <source>
        <dbReference type="Pfam" id="PF06202"/>
    </source>
</evidence>
<dbReference type="PANTHER" id="PTHR10569:SF2">
    <property type="entry name" value="GLYCOGEN DEBRANCHING ENZYME"/>
    <property type="match status" value="1"/>
</dbReference>
<dbReference type="Pfam" id="PF12439">
    <property type="entry name" value="GDE_N"/>
    <property type="match status" value="1"/>
</dbReference>
<dbReference type="GO" id="GO:0005980">
    <property type="term" value="P:glycogen catabolic process"/>
    <property type="evidence" value="ECO:0007669"/>
    <property type="project" value="InterPro"/>
</dbReference>
<dbReference type="AlphaFoldDB" id="A0A7G1G8V9"/>
<feature type="domain" description="Glycogen debranching enzyme bacterial and archaeal type N-terminal" evidence="2">
    <location>
        <begin position="11"/>
        <end position="225"/>
    </location>
</feature>
<dbReference type="NCBIfam" id="TIGR01561">
    <property type="entry name" value="gde_arch"/>
    <property type="match status" value="1"/>
</dbReference>
<dbReference type="InterPro" id="IPR012341">
    <property type="entry name" value="6hp_glycosidase-like_sf"/>
</dbReference>
<evidence type="ECO:0000313" key="4">
    <source>
        <dbReference type="Proteomes" id="UP000516361"/>
    </source>
</evidence>
<dbReference type="EMBL" id="AP018712">
    <property type="protein sequence ID" value="BBE31407.1"/>
    <property type="molecule type" value="Genomic_DNA"/>
</dbReference>
<dbReference type="FunFam" id="1.50.10.10:FF:000073">
    <property type="entry name" value="Glycogen debranching enzyme, hypothetical (TreX-like)"/>
    <property type="match status" value="1"/>
</dbReference>
<dbReference type="Gene3D" id="1.50.10.10">
    <property type="match status" value="1"/>
</dbReference>
<dbReference type="InterPro" id="IPR024742">
    <property type="entry name" value="Glycogen_debranch_N"/>
</dbReference>
<dbReference type="RefSeq" id="WP_190613921.1">
    <property type="nucleotide sequence ID" value="NZ_AP018712.1"/>
</dbReference>
<protein>
    <submittedName>
        <fullName evidence="3">Glycogen debranching protein</fullName>
    </submittedName>
</protein>
<reference evidence="3 4" key="1">
    <citation type="submission" date="2018-06" db="EMBL/GenBank/DDBJ databases">
        <title>Genome sequencing of Oceanotoga sp. sy52.</title>
        <authorList>
            <person name="Mori K."/>
        </authorList>
    </citation>
    <scope>NUCLEOTIDE SEQUENCE [LARGE SCALE GENOMIC DNA]</scope>
    <source>
        <strain evidence="4">sy52</strain>
    </source>
</reference>
<dbReference type="Proteomes" id="UP000516361">
    <property type="component" value="Chromosome"/>
</dbReference>
<proteinExistence type="predicted"/>
<dbReference type="GO" id="GO:0004135">
    <property type="term" value="F:amylo-alpha-1,6-glucosidase activity"/>
    <property type="evidence" value="ECO:0007669"/>
    <property type="project" value="InterPro"/>
</dbReference>
<dbReference type="InterPro" id="IPR008928">
    <property type="entry name" value="6-hairpin_glycosidase_sf"/>
</dbReference>
<sequence>MAELKNLSEIEYLVSNGLGGTSSSSAIQLNSRRHHSILSISLNPPVDRRILVSRISEKVYCDEKTYLLSTLKTANGFIEKGYENIVSYNFYGYPSWKFKVGKNLLKKELLMLKNRNIVLIVYENVFGEDLDIEIIPYFNDRDIHSNTLPGQLTLNKTVMKSNYLELKTNFLNTIFLKTNGTLKNFEHTLHNVFYDVENKRGLFAYEEIYSNVKINAHMKKGDKVYIVFSGNESIENINIESEIKKEKERLNSFKINKVKTINKLQIASDTFLSKRKSTEKLTILAGYPWFTDWGRDTMIAIEGLLIENKKFNEAKEVFETFLMNLKNGLIPNVFDDYSGKPGGYNTVDGTLWMFYALYKYYEATNDLEFIKKHYDKLIEIIKYHVNGTDYNIHMTEDGLIYAGNKETQLTWMDVRVENWTVTPRYGKTVEINALWYNTLKIMEFFSSLIKVDFEYDLLSEKVKKTFNDTFWNVEKKCLYDCVNEFEKDSSIRPNQIFAVSLPFSILEKKKEKSIVNKVFEELYTPYGLRTLSPNDPRYIGIYTGDRWTRDGSYHQGNVWPWLLGHFYEAFLKINNYDLESKTIVKELLYPVSIRINDEWGGTIPEILEGNWPHEKRGCFSQAWSVSEILRIMKKIDFTE</sequence>
<feature type="domain" description="Glycogen debranching enzyme C-terminal" evidence="1">
    <location>
        <begin position="266"/>
        <end position="630"/>
    </location>
</feature>
<dbReference type="InterPro" id="IPR006451">
    <property type="entry name" value="Glycogen_debranch_arc"/>
</dbReference>